<dbReference type="Gene3D" id="3.30.450.40">
    <property type="match status" value="1"/>
</dbReference>
<dbReference type="EMBL" id="CP017560">
    <property type="protein sequence ID" value="AOV07595.1"/>
    <property type="molecule type" value="Genomic_DNA"/>
</dbReference>
<sequence>MTISKEKQMITFIVWLLVFPLVFYSAYVYFPIGRPDWTNIILLFIMLFLTMLLPIRFKNVSISLERWVTFTIFFQYGVFTEFIFIQLAMLILLFSEKTSLPLTHKFFVNAAIFGITSIVSGFVFYVTGGTMESLHFGHILFYGLLYASTYSLVNNILLKIYFAWHQRSYSLLSKGAIWDYISTLIMVPFSISLYFLHEYLGNKSLILVGIPFLIVLITIKMYNTSNRLHHQLAHAGKIGHELADRLLFDEVLQTFIEKLKNVIPFDHAYVVDLRSERTLIPLMGMESGAITKNVQGISFLHEKSVDDGLDMYKTKIYFNENEIKTLKNIHFKNNASSVMTTPIIRDHATEGFLVLTAERKNVFQTSDIQIIDILTGYFAISLEKARYFENTLNKSEKCGLTKLHNYRYLDRKLNEVVNDFHLNKIEKVSVIVMDIDHFKSVNDTYGHESGNELLVKLAKRLASYQNENDILARYGGEEFVFVLPNRSKEKAVAFAEKIRTEVERTKFQVIPDLSINKEPVNVNITLSLGVASIPGDARTAKKVMRNADRALYIGGKQAGRNKVGVFEKQDNTNHEETQTLPNV</sequence>
<feature type="transmembrane region" description="Helical" evidence="1">
    <location>
        <begin position="36"/>
        <end position="55"/>
    </location>
</feature>
<feature type="transmembrane region" description="Helical" evidence="1">
    <location>
        <begin position="106"/>
        <end position="127"/>
    </location>
</feature>
<dbReference type="SUPFAM" id="SSF55073">
    <property type="entry name" value="Nucleotide cyclase"/>
    <property type="match status" value="1"/>
</dbReference>
<dbReference type="InterPro" id="IPR000160">
    <property type="entry name" value="GGDEF_dom"/>
</dbReference>
<keyword evidence="1" id="KW-0472">Membrane</keyword>
<dbReference type="Pfam" id="PF00990">
    <property type="entry name" value="GGDEF"/>
    <property type="match status" value="1"/>
</dbReference>
<dbReference type="Gene3D" id="3.30.70.270">
    <property type="match status" value="1"/>
</dbReference>
<dbReference type="GO" id="GO:0043709">
    <property type="term" value="P:cell adhesion involved in single-species biofilm formation"/>
    <property type="evidence" value="ECO:0007669"/>
    <property type="project" value="TreeGrafter"/>
</dbReference>
<keyword evidence="1" id="KW-1133">Transmembrane helix</keyword>
<protein>
    <recommendedName>
        <fullName evidence="2">GGDEF domain-containing protein</fullName>
    </recommendedName>
</protein>
<dbReference type="PANTHER" id="PTHR45138:SF9">
    <property type="entry name" value="DIGUANYLATE CYCLASE DGCM-RELATED"/>
    <property type="match status" value="1"/>
</dbReference>
<dbReference type="InterPro" id="IPR043128">
    <property type="entry name" value="Rev_trsase/Diguanyl_cyclase"/>
</dbReference>
<dbReference type="Proteomes" id="UP000185746">
    <property type="component" value="Chromosome"/>
</dbReference>
<name>A0A1D8JFX0_9BACL</name>
<dbReference type="NCBIfam" id="TIGR00254">
    <property type="entry name" value="GGDEF"/>
    <property type="match status" value="1"/>
</dbReference>
<organism evidence="3 4">
    <name type="scientific">Sporosarcina ureilytica</name>
    <dbReference type="NCBI Taxonomy" id="298596"/>
    <lineage>
        <taxon>Bacteria</taxon>
        <taxon>Bacillati</taxon>
        <taxon>Bacillota</taxon>
        <taxon>Bacilli</taxon>
        <taxon>Bacillales</taxon>
        <taxon>Caryophanaceae</taxon>
        <taxon>Sporosarcina</taxon>
    </lineage>
</organism>
<dbReference type="AlphaFoldDB" id="A0A1D8JFX0"/>
<evidence type="ECO:0000313" key="3">
    <source>
        <dbReference type="EMBL" id="AOV07595.1"/>
    </source>
</evidence>
<dbReference type="SUPFAM" id="SSF55781">
    <property type="entry name" value="GAF domain-like"/>
    <property type="match status" value="1"/>
</dbReference>
<reference evidence="3 4" key="1">
    <citation type="submission" date="2016-09" db="EMBL/GenBank/DDBJ databases">
        <title>Complete genome sequence of the Lysinibacillus sphaericus LMG 22257, a specie of Bacillus with ureolytic activity that can effectively biodeposit calcium carbonate.</title>
        <authorList>
            <person name="Yan W."/>
        </authorList>
    </citation>
    <scope>NUCLEOTIDE SEQUENCE [LARGE SCALE GENOMIC DNA]</scope>
    <source>
        <strain evidence="3 4">LMG 22257</strain>
    </source>
</reference>
<dbReference type="InterPro" id="IPR029016">
    <property type="entry name" value="GAF-like_dom_sf"/>
</dbReference>
<evidence type="ECO:0000259" key="2">
    <source>
        <dbReference type="PROSITE" id="PS50887"/>
    </source>
</evidence>
<dbReference type="RefSeq" id="WP_075527727.1">
    <property type="nucleotide sequence ID" value="NZ_CP017560.1"/>
</dbReference>
<dbReference type="PROSITE" id="PS50887">
    <property type="entry name" value="GGDEF"/>
    <property type="match status" value="1"/>
</dbReference>
<dbReference type="GO" id="GO:0005886">
    <property type="term" value="C:plasma membrane"/>
    <property type="evidence" value="ECO:0007669"/>
    <property type="project" value="TreeGrafter"/>
</dbReference>
<feature type="transmembrane region" description="Helical" evidence="1">
    <location>
        <begin position="12"/>
        <end position="30"/>
    </location>
</feature>
<dbReference type="PANTHER" id="PTHR45138">
    <property type="entry name" value="REGULATORY COMPONENTS OF SENSORY TRANSDUCTION SYSTEM"/>
    <property type="match status" value="1"/>
</dbReference>
<feature type="domain" description="GGDEF" evidence="2">
    <location>
        <begin position="426"/>
        <end position="568"/>
    </location>
</feature>
<keyword evidence="1" id="KW-0812">Transmembrane</keyword>
<dbReference type="SMART" id="SM00267">
    <property type="entry name" value="GGDEF"/>
    <property type="match status" value="1"/>
</dbReference>
<dbReference type="CDD" id="cd01949">
    <property type="entry name" value="GGDEF"/>
    <property type="match status" value="1"/>
</dbReference>
<dbReference type="InterPro" id="IPR029787">
    <property type="entry name" value="Nucleotide_cyclase"/>
</dbReference>
<feature type="transmembrane region" description="Helical" evidence="1">
    <location>
        <begin position="67"/>
        <end position="94"/>
    </location>
</feature>
<feature type="transmembrane region" description="Helical" evidence="1">
    <location>
        <begin position="139"/>
        <end position="164"/>
    </location>
</feature>
<evidence type="ECO:0000313" key="4">
    <source>
        <dbReference type="Proteomes" id="UP000185746"/>
    </source>
</evidence>
<dbReference type="GO" id="GO:0052621">
    <property type="term" value="F:diguanylate cyclase activity"/>
    <property type="evidence" value="ECO:0007669"/>
    <property type="project" value="TreeGrafter"/>
</dbReference>
<dbReference type="KEGG" id="surl:BI350_08645"/>
<dbReference type="FunFam" id="3.30.70.270:FF:000001">
    <property type="entry name" value="Diguanylate cyclase domain protein"/>
    <property type="match status" value="1"/>
</dbReference>
<evidence type="ECO:0000256" key="1">
    <source>
        <dbReference type="SAM" id="Phobius"/>
    </source>
</evidence>
<gene>
    <name evidence="3" type="ORF">BI350_08645</name>
</gene>
<keyword evidence="4" id="KW-1185">Reference proteome</keyword>
<feature type="transmembrane region" description="Helical" evidence="1">
    <location>
        <begin position="204"/>
        <end position="222"/>
    </location>
</feature>
<dbReference type="InterPro" id="IPR050469">
    <property type="entry name" value="Diguanylate_Cyclase"/>
</dbReference>
<accession>A0A1D8JFX0</accession>
<dbReference type="GO" id="GO:1902201">
    <property type="term" value="P:negative regulation of bacterial-type flagellum-dependent cell motility"/>
    <property type="evidence" value="ECO:0007669"/>
    <property type="project" value="TreeGrafter"/>
</dbReference>
<proteinExistence type="predicted"/>
<feature type="transmembrane region" description="Helical" evidence="1">
    <location>
        <begin position="176"/>
        <end position="197"/>
    </location>
</feature>